<evidence type="ECO:0008006" key="3">
    <source>
        <dbReference type="Google" id="ProtNLM"/>
    </source>
</evidence>
<evidence type="ECO:0000313" key="1">
    <source>
        <dbReference type="EMBL" id="RRT67646.1"/>
    </source>
</evidence>
<organism evidence="1 2">
    <name type="scientific">Ensete ventricosum</name>
    <name type="common">Abyssinian banana</name>
    <name type="synonym">Musa ensete</name>
    <dbReference type="NCBI Taxonomy" id="4639"/>
    <lineage>
        <taxon>Eukaryota</taxon>
        <taxon>Viridiplantae</taxon>
        <taxon>Streptophyta</taxon>
        <taxon>Embryophyta</taxon>
        <taxon>Tracheophyta</taxon>
        <taxon>Spermatophyta</taxon>
        <taxon>Magnoliopsida</taxon>
        <taxon>Liliopsida</taxon>
        <taxon>Zingiberales</taxon>
        <taxon>Musaceae</taxon>
        <taxon>Ensete</taxon>
    </lineage>
</organism>
<evidence type="ECO:0000313" key="2">
    <source>
        <dbReference type="Proteomes" id="UP000287651"/>
    </source>
</evidence>
<dbReference type="Gene3D" id="3.20.20.80">
    <property type="entry name" value="Glycosidases"/>
    <property type="match status" value="1"/>
</dbReference>
<dbReference type="Proteomes" id="UP000287651">
    <property type="component" value="Unassembled WGS sequence"/>
</dbReference>
<protein>
    <recommendedName>
        <fullName evidence="3">Glucan endo-1,3-beta-D-glucosidase</fullName>
    </recommendedName>
</protein>
<gene>
    <name evidence="1" type="ORF">B296_00010657</name>
</gene>
<dbReference type="SUPFAM" id="SSF51445">
    <property type="entry name" value="(Trans)glycosidases"/>
    <property type="match status" value="1"/>
</dbReference>
<dbReference type="AlphaFoldDB" id="A0A426ZUJ1"/>
<comment type="caution">
    <text evidence="1">The sequence shown here is derived from an EMBL/GenBank/DDBJ whole genome shotgun (WGS) entry which is preliminary data.</text>
</comment>
<name>A0A426ZUJ1_ENSVE</name>
<sequence length="201" mass="22277">MENFHGTLSSLDLDRILLTPLPILSSSSPYRPVEPPPIHPTPLLTFLARTRSPLFVNYYPYFAYLKDPFDITFEYTLLNSTPPSPTQPPASSTPYFIIRSTNATPGRKWDPPNQRVDPVAKSPPRGCVELGAWVPLRVVTTRSEGCSRKRTEVGAPAALVAGDFSGVSSQIRRTFLIPFDPRAFCCRTACGFSVNVARFIC</sequence>
<proteinExistence type="predicted"/>
<accession>A0A426ZUJ1</accession>
<dbReference type="InterPro" id="IPR017853">
    <property type="entry name" value="GH"/>
</dbReference>
<dbReference type="EMBL" id="AMZH03004969">
    <property type="protein sequence ID" value="RRT67646.1"/>
    <property type="molecule type" value="Genomic_DNA"/>
</dbReference>
<reference evidence="1 2" key="1">
    <citation type="journal article" date="2014" name="Agronomy (Basel)">
        <title>A Draft Genome Sequence for Ensete ventricosum, the Drought-Tolerant Tree Against Hunger.</title>
        <authorList>
            <person name="Harrison J."/>
            <person name="Moore K.A."/>
            <person name="Paszkiewicz K."/>
            <person name="Jones T."/>
            <person name="Grant M."/>
            <person name="Ambacheew D."/>
            <person name="Muzemil S."/>
            <person name="Studholme D.J."/>
        </authorList>
    </citation>
    <scope>NUCLEOTIDE SEQUENCE [LARGE SCALE GENOMIC DNA]</scope>
</reference>